<gene>
    <name evidence="2" type="ORF">UFOVP373_6</name>
</gene>
<proteinExistence type="predicted"/>
<dbReference type="EMBL" id="LR798304">
    <property type="protein sequence ID" value="CAB5222421.1"/>
    <property type="molecule type" value="Genomic_DNA"/>
</dbReference>
<organism evidence="2">
    <name type="scientific">uncultured Caudovirales phage</name>
    <dbReference type="NCBI Taxonomy" id="2100421"/>
    <lineage>
        <taxon>Viruses</taxon>
        <taxon>Duplodnaviria</taxon>
        <taxon>Heunggongvirae</taxon>
        <taxon>Uroviricota</taxon>
        <taxon>Caudoviricetes</taxon>
        <taxon>Peduoviridae</taxon>
        <taxon>Maltschvirus</taxon>
        <taxon>Maltschvirus maltsch</taxon>
    </lineage>
</organism>
<evidence type="ECO:0000259" key="1">
    <source>
        <dbReference type="Pfam" id="PF19905"/>
    </source>
</evidence>
<accession>A0A6J7WWT5</accession>
<reference evidence="2" key="1">
    <citation type="submission" date="2020-05" db="EMBL/GenBank/DDBJ databases">
        <authorList>
            <person name="Chiriac C."/>
            <person name="Salcher M."/>
            <person name="Ghai R."/>
            <person name="Kavagutti S V."/>
        </authorList>
    </citation>
    <scope>NUCLEOTIDE SEQUENCE</scope>
</reference>
<dbReference type="InterPro" id="IPR045958">
    <property type="entry name" value="DUF6378"/>
</dbReference>
<feature type="domain" description="DUF6378" evidence="1">
    <location>
        <begin position="9"/>
        <end position="88"/>
    </location>
</feature>
<dbReference type="Pfam" id="PF19905">
    <property type="entry name" value="DUF6378"/>
    <property type="match status" value="1"/>
</dbReference>
<name>A0A6J7WWT5_9CAUD</name>
<protein>
    <recommendedName>
        <fullName evidence="1">DUF6378 domain-containing protein</fullName>
    </recommendedName>
</protein>
<sequence length="93" mass="10155">MGVQVNRADILDTAKEYVTKDRAATHGDAERNFGLIAAYWSAHLNVNIRAHDVAVMMTLMKLARARSNPKHTDNWIDGCGYLALGGEAAGEEV</sequence>
<evidence type="ECO:0000313" key="2">
    <source>
        <dbReference type="EMBL" id="CAB5222421.1"/>
    </source>
</evidence>